<keyword evidence="2" id="KW-0964">Secreted</keyword>
<keyword evidence="6" id="KW-0812">Transmembrane</keyword>
<dbReference type="Proteomes" id="UP001249945">
    <property type="component" value="Unassembled WGS sequence"/>
</dbReference>
<reference evidence="9" key="1">
    <citation type="submission" date="2022-04" db="EMBL/GenBank/DDBJ databases">
        <title>Draft genome sequences of lactic acid bacteria (LAB) strains involved in meat spoilage.</title>
        <authorList>
            <person name="Palevich N."/>
        </authorList>
    </citation>
    <scope>NUCLEOTIDE SEQUENCE</scope>
    <source>
        <strain evidence="9">9-14</strain>
    </source>
</reference>
<keyword evidence="6" id="KW-1133">Transmembrane helix</keyword>
<sequence length="120" mass="13410">MKKIVKFSSLILLLVAFSATINPNFTNAAEKESYNTEANVGFYGEYPQDPNLETDEPNEGGDQISPSPDDTPSTDTQTFPKLPQTGEKNNLYLIGMGILLTVVVSLFWLKNRHFLKLKKN</sequence>
<evidence type="ECO:0000313" key="10">
    <source>
        <dbReference type="Proteomes" id="UP001249945"/>
    </source>
</evidence>
<keyword evidence="6" id="KW-0472">Membrane</keyword>
<gene>
    <name evidence="9" type="ORF">MX635_01235</name>
</gene>
<proteinExistence type="predicted"/>
<organism evidence="9 10">
    <name type="scientific">Carnobacterium divergens</name>
    <name type="common">Lactobacillus divergens</name>
    <dbReference type="NCBI Taxonomy" id="2748"/>
    <lineage>
        <taxon>Bacteria</taxon>
        <taxon>Bacillati</taxon>
        <taxon>Bacillota</taxon>
        <taxon>Bacilli</taxon>
        <taxon>Lactobacillales</taxon>
        <taxon>Carnobacteriaceae</taxon>
        <taxon>Carnobacterium</taxon>
    </lineage>
</organism>
<feature type="region of interest" description="Disordered" evidence="5">
    <location>
        <begin position="40"/>
        <end position="85"/>
    </location>
</feature>
<feature type="signal peptide" evidence="7">
    <location>
        <begin position="1"/>
        <end position="28"/>
    </location>
</feature>
<evidence type="ECO:0000256" key="7">
    <source>
        <dbReference type="SAM" id="SignalP"/>
    </source>
</evidence>
<feature type="chain" id="PRO_5043477149" evidence="7">
    <location>
        <begin position="29"/>
        <end position="120"/>
    </location>
</feature>
<evidence type="ECO:0000256" key="1">
    <source>
        <dbReference type="ARBA" id="ARBA00022512"/>
    </source>
</evidence>
<evidence type="ECO:0000256" key="2">
    <source>
        <dbReference type="ARBA" id="ARBA00022525"/>
    </source>
</evidence>
<dbReference type="InterPro" id="IPR019931">
    <property type="entry name" value="LPXTG_anchor"/>
</dbReference>
<comment type="caution">
    <text evidence="9">The sequence shown here is derived from an EMBL/GenBank/DDBJ whole genome shotgun (WGS) entry which is preliminary data.</text>
</comment>
<name>A0AAW8R815_CARDV</name>
<dbReference type="AlphaFoldDB" id="A0AAW8R815"/>
<accession>A0AAW8R815</accession>
<evidence type="ECO:0000256" key="6">
    <source>
        <dbReference type="SAM" id="Phobius"/>
    </source>
</evidence>
<dbReference type="NCBIfam" id="TIGR01167">
    <property type="entry name" value="LPXTG_anchor"/>
    <property type="match status" value="1"/>
</dbReference>
<evidence type="ECO:0000313" key="9">
    <source>
        <dbReference type="EMBL" id="MDT1973015.1"/>
    </source>
</evidence>
<dbReference type="EMBL" id="JALRMR010000001">
    <property type="protein sequence ID" value="MDT1973015.1"/>
    <property type="molecule type" value="Genomic_DNA"/>
</dbReference>
<feature type="compositionally biased region" description="Low complexity" evidence="5">
    <location>
        <begin position="65"/>
        <end position="76"/>
    </location>
</feature>
<dbReference type="Pfam" id="PF00746">
    <property type="entry name" value="Gram_pos_anchor"/>
    <property type="match status" value="1"/>
</dbReference>
<dbReference type="RefSeq" id="WP_311779804.1">
    <property type="nucleotide sequence ID" value="NZ_JALRMR010000001.1"/>
</dbReference>
<keyword evidence="1" id="KW-0134">Cell wall</keyword>
<evidence type="ECO:0000259" key="8">
    <source>
        <dbReference type="Pfam" id="PF00746"/>
    </source>
</evidence>
<protein>
    <submittedName>
        <fullName evidence="9">LPXTG cell wall anchor domain-containing protein</fullName>
    </submittedName>
</protein>
<feature type="domain" description="Gram-positive cocci surface proteins LPxTG" evidence="8">
    <location>
        <begin position="80"/>
        <end position="112"/>
    </location>
</feature>
<evidence type="ECO:0000256" key="4">
    <source>
        <dbReference type="ARBA" id="ARBA00023088"/>
    </source>
</evidence>
<feature type="transmembrane region" description="Helical" evidence="6">
    <location>
        <begin position="91"/>
        <end position="109"/>
    </location>
</feature>
<keyword evidence="3 7" id="KW-0732">Signal</keyword>
<keyword evidence="4" id="KW-0572">Peptidoglycan-anchor</keyword>
<evidence type="ECO:0000256" key="3">
    <source>
        <dbReference type="ARBA" id="ARBA00022729"/>
    </source>
</evidence>
<evidence type="ECO:0000256" key="5">
    <source>
        <dbReference type="SAM" id="MobiDB-lite"/>
    </source>
</evidence>